<proteinExistence type="predicted"/>
<dbReference type="Proteomes" id="UP001497700">
    <property type="component" value="Unassembled WGS sequence"/>
</dbReference>
<reference evidence="1 2" key="1">
    <citation type="journal article" date="2022" name="New Phytol.">
        <title>Ecological generalism drives hyperdiversity of secondary metabolite gene clusters in xylarialean endophytes.</title>
        <authorList>
            <person name="Franco M.E.E."/>
            <person name="Wisecaver J.H."/>
            <person name="Arnold A.E."/>
            <person name="Ju Y.M."/>
            <person name="Slot J.C."/>
            <person name="Ahrendt S."/>
            <person name="Moore L.P."/>
            <person name="Eastman K.E."/>
            <person name="Scott K."/>
            <person name="Konkel Z."/>
            <person name="Mondo S.J."/>
            <person name="Kuo A."/>
            <person name="Hayes R.D."/>
            <person name="Haridas S."/>
            <person name="Andreopoulos B."/>
            <person name="Riley R."/>
            <person name="LaButti K."/>
            <person name="Pangilinan J."/>
            <person name="Lipzen A."/>
            <person name="Amirebrahimi M."/>
            <person name="Yan J."/>
            <person name="Adam C."/>
            <person name="Keymanesh K."/>
            <person name="Ng V."/>
            <person name="Louie K."/>
            <person name="Northen T."/>
            <person name="Drula E."/>
            <person name="Henrissat B."/>
            <person name="Hsieh H.M."/>
            <person name="Youens-Clark K."/>
            <person name="Lutzoni F."/>
            <person name="Miadlikowska J."/>
            <person name="Eastwood D.C."/>
            <person name="Hamelin R.C."/>
            <person name="Grigoriev I.V."/>
            <person name="U'Ren J.M."/>
        </authorList>
    </citation>
    <scope>NUCLEOTIDE SEQUENCE [LARGE SCALE GENOMIC DNA]</scope>
    <source>
        <strain evidence="1 2">CBS 119005</strain>
    </source>
</reference>
<name>A0ACB9Z386_9PEZI</name>
<protein>
    <submittedName>
        <fullName evidence="1">Uncharacterized protein</fullName>
    </submittedName>
</protein>
<gene>
    <name evidence="1" type="ORF">F4820DRAFT_447763</name>
</gene>
<evidence type="ECO:0000313" key="2">
    <source>
        <dbReference type="Proteomes" id="UP001497700"/>
    </source>
</evidence>
<organism evidence="1 2">
    <name type="scientific">Hypoxylon rubiginosum</name>
    <dbReference type="NCBI Taxonomy" id="110542"/>
    <lineage>
        <taxon>Eukaryota</taxon>
        <taxon>Fungi</taxon>
        <taxon>Dikarya</taxon>
        <taxon>Ascomycota</taxon>
        <taxon>Pezizomycotina</taxon>
        <taxon>Sordariomycetes</taxon>
        <taxon>Xylariomycetidae</taxon>
        <taxon>Xylariales</taxon>
        <taxon>Hypoxylaceae</taxon>
        <taxon>Hypoxylon</taxon>
    </lineage>
</organism>
<accession>A0ACB9Z386</accession>
<evidence type="ECO:0000313" key="1">
    <source>
        <dbReference type="EMBL" id="KAI4865693.1"/>
    </source>
</evidence>
<keyword evidence="2" id="KW-1185">Reference proteome</keyword>
<dbReference type="EMBL" id="MU393468">
    <property type="protein sequence ID" value="KAI4865693.1"/>
    <property type="molecule type" value="Genomic_DNA"/>
</dbReference>
<sequence length="1011" mass="112412">MGSSAALGFHQMWNEEKHHLKVKHESDIAFLNDLFEKEKQELREVNDTNLQRLKATVPSSLYQDLVLPMAEKALNYDLRQIENSHKKQTELAQKSHKDQRARKEIAYHEKLRLNMAQTKRSPSATEGSGAPQLKDVSIGPVGPKRDHQPMPLNSFASPNPVQRLKLTKPLACTVQSEVINGEQRLVMRVQTQPKKRKASASEELPPKRPHLDTSIDTSINSLRTPVSAPISQPSQQPERTITFDEVYQNGDAKYKHTIVEWPVHSKKWYIVKCEQHSLHFTLNPVAGAARHLNGSSHGLPDRNRDSAVKALGYRVLDCDETQVRLHNEIVEKAYANGYKPLGFKGNRLEINRRKRQSNGQVAKGASASCATNSGPTQEKEATLGRPSTESGRETKDASSPQSAITNPKTFHIYYGHWKVNGCKKGEIYPVMILGWDDQTGSGLKDTDLHDTGLLKKTSHPPNCYSYDSRKIVGWAPGYEDGGPKVELRRFPVMFFDQSQTVAWFPAADLLKFPLYKRKAPDRPDHPFNAARRWIAEREGFKTWEDREKSRLNALELRPPSSYSKTSAEAPLGNPDPSADSDDSDDSDSGSDAASNLSTETEKMMKQLQERGGEVSGDDDYSTSASDIHDGGIDDKEIDENLDFEVEEWIRDNASNRPWAFYQLRGQDAEHRAEGAADTQEAHEAQETHGARETHEIQEGPSMTSESTAMGSAHKLAIQACYSPNTCSSLTDSQTPHEKPIHDANSRKENATDVTRGDGRLERSTSTADSDSHSSHYQYQSEGARKRKREEKEETTSMNGTVPELSSSRVSLPSPTFNKAYSKETLYSREDRPNAVPATPDTPSIGDPLVGKFEQTLCEETPKTSNSTIPSAEPAAPGAASMTHIEFADDIADANPDYELSLFSNGVTSWERSNEDEDCVKLFYSADRMKAATRGGLLNVAVDPTEIASFSREPIAGSNGNSVLALKNKCGSSWRLVFGRTKQSKLEIGKIQARGFIRWLRSVNPGIKCIES</sequence>
<comment type="caution">
    <text evidence="1">The sequence shown here is derived from an EMBL/GenBank/DDBJ whole genome shotgun (WGS) entry which is preliminary data.</text>
</comment>